<evidence type="ECO:0000256" key="7">
    <source>
        <dbReference type="ARBA" id="ARBA00047973"/>
    </source>
</evidence>
<dbReference type="NCBIfam" id="NF006875">
    <property type="entry name" value="PRK09372.1"/>
    <property type="match status" value="1"/>
</dbReference>
<comment type="catalytic activity">
    <reaction evidence="7 9">
        <text>oxaloacetate + H(+) = pyruvate + CO2</text>
        <dbReference type="Rhea" id="RHEA:15641"/>
        <dbReference type="ChEBI" id="CHEBI:15361"/>
        <dbReference type="ChEBI" id="CHEBI:15378"/>
        <dbReference type="ChEBI" id="CHEBI:16452"/>
        <dbReference type="ChEBI" id="CHEBI:16526"/>
        <dbReference type="EC" id="4.1.1.112"/>
    </reaction>
</comment>
<feature type="binding site" evidence="8">
    <location>
        <position position="183"/>
    </location>
    <ligand>
        <name>Mg(2+)</name>
        <dbReference type="ChEBI" id="CHEBI:18420"/>
    </ligand>
</feature>
<dbReference type="Proteomes" id="UP000001876">
    <property type="component" value="Unassembled WGS sequence"/>
</dbReference>
<accession>C1N3D9</accession>
<dbReference type="SUPFAM" id="SSF89562">
    <property type="entry name" value="RraA-like"/>
    <property type="match status" value="1"/>
</dbReference>
<evidence type="ECO:0000256" key="10">
    <source>
        <dbReference type="SAM" id="MobiDB-lite"/>
    </source>
</evidence>
<evidence type="ECO:0000313" key="12">
    <source>
        <dbReference type="Proteomes" id="UP000001876"/>
    </source>
</evidence>
<keyword evidence="8" id="KW-0460">Magnesium</keyword>
<dbReference type="EC" id="4.1.1.112" evidence="9"/>
<proteinExistence type="inferred from homology"/>
<dbReference type="InterPro" id="IPR010203">
    <property type="entry name" value="RraA"/>
</dbReference>
<dbReference type="Gene3D" id="3.50.30.40">
    <property type="entry name" value="Ribonuclease E inhibitor RraA/RraA-like"/>
    <property type="match status" value="1"/>
</dbReference>
<evidence type="ECO:0000256" key="6">
    <source>
        <dbReference type="ARBA" id="ARBA00025046"/>
    </source>
</evidence>
<dbReference type="eggNOG" id="ENOG502QV2N">
    <property type="taxonomic scope" value="Eukaryota"/>
</dbReference>
<keyword evidence="12" id="KW-1185">Reference proteome</keyword>
<dbReference type="GO" id="GO:0051252">
    <property type="term" value="P:regulation of RNA metabolic process"/>
    <property type="evidence" value="ECO:0007669"/>
    <property type="project" value="InterPro"/>
</dbReference>
<feature type="binding site" evidence="8">
    <location>
        <begin position="160"/>
        <end position="163"/>
    </location>
    <ligand>
        <name>substrate</name>
    </ligand>
</feature>
<comment type="cofactor">
    <cofactor evidence="8">
        <name>Mg(2+)</name>
        <dbReference type="ChEBI" id="CHEBI:18420"/>
    </cofactor>
</comment>
<dbReference type="PANTHER" id="PTHR33254:SF4">
    <property type="entry name" value="4-HYDROXY-4-METHYL-2-OXOGLUTARATE ALDOLASE 3-RELATED"/>
    <property type="match status" value="1"/>
</dbReference>
<dbReference type="NCBIfam" id="TIGR01935">
    <property type="entry name" value="NOT-MenG"/>
    <property type="match status" value="1"/>
</dbReference>
<gene>
    <name evidence="11" type="ORF">MICPUCDRAFT_68621</name>
</gene>
<evidence type="ECO:0000256" key="8">
    <source>
        <dbReference type="PIRSR" id="PIRSR605493-1"/>
    </source>
</evidence>
<dbReference type="AlphaFoldDB" id="C1N3D9"/>
<comment type="similarity">
    <text evidence="2 9">Belongs to the class II aldolase/RraA-like family.</text>
</comment>
<comment type="catalytic activity">
    <reaction evidence="1 9">
        <text>4-hydroxy-4-methyl-2-oxoglutarate = 2 pyruvate</text>
        <dbReference type="Rhea" id="RHEA:22748"/>
        <dbReference type="ChEBI" id="CHEBI:15361"/>
        <dbReference type="ChEBI" id="CHEBI:58276"/>
        <dbReference type="EC" id="4.1.3.17"/>
    </reaction>
</comment>
<comment type="subunit">
    <text evidence="3 9">Homotrimer.</text>
</comment>
<dbReference type="GO" id="GO:0032259">
    <property type="term" value="P:methylation"/>
    <property type="evidence" value="ECO:0007669"/>
    <property type="project" value="UniProtKB-KW"/>
</dbReference>
<dbReference type="OMA" id="TIRCHEN"/>
<dbReference type="GO" id="GO:0008948">
    <property type="term" value="F:oxaloacetate decarboxylase activity"/>
    <property type="evidence" value="ECO:0007669"/>
    <property type="project" value="UniProtKB-EC"/>
</dbReference>
<dbReference type="GO" id="GO:0008168">
    <property type="term" value="F:methyltransferase activity"/>
    <property type="evidence" value="ECO:0007669"/>
    <property type="project" value="UniProtKB-KW"/>
</dbReference>
<dbReference type="RefSeq" id="XP_003062593.1">
    <property type="nucleotide sequence ID" value="XM_003062547.1"/>
</dbReference>
<keyword evidence="4 8" id="KW-0479">Metal-binding</keyword>
<dbReference type="GO" id="GO:0047443">
    <property type="term" value="F:4-hydroxy-4-methyl-2-oxoglutarate aldolase activity"/>
    <property type="evidence" value="ECO:0007669"/>
    <property type="project" value="UniProtKB-EC"/>
</dbReference>
<evidence type="ECO:0000256" key="3">
    <source>
        <dbReference type="ARBA" id="ARBA00011233"/>
    </source>
</evidence>
<dbReference type="GO" id="GO:0046872">
    <property type="term" value="F:metal ion binding"/>
    <property type="evidence" value="ECO:0007669"/>
    <property type="project" value="UniProtKB-KW"/>
</dbReference>
<evidence type="ECO:0000256" key="5">
    <source>
        <dbReference type="ARBA" id="ARBA00023239"/>
    </source>
</evidence>
<evidence type="ECO:0000313" key="11">
    <source>
        <dbReference type="EMBL" id="EEH53412.1"/>
    </source>
</evidence>
<dbReference type="EMBL" id="GG663746">
    <property type="protein sequence ID" value="EEH53412.1"/>
    <property type="molecule type" value="Genomic_DNA"/>
</dbReference>
<dbReference type="EC" id="4.1.3.17" evidence="9"/>
<dbReference type="STRING" id="564608.C1N3D9"/>
<dbReference type="OrthoDB" id="497852at2759"/>
<protein>
    <recommendedName>
        <fullName evidence="9">4-hydroxy-4-methyl-2-oxoglutarate aldolase</fullName>
        <shortName evidence="9">HMG aldolase</shortName>
        <ecNumber evidence="9">4.1.1.112</ecNumber>
        <ecNumber evidence="9">4.1.3.17</ecNumber>
    </recommendedName>
    <alternativeName>
        <fullName evidence="9">Oxaloacetate decarboxylase</fullName>
    </alternativeName>
</protein>
<dbReference type="CDD" id="cd16841">
    <property type="entry name" value="RraA_family"/>
    <property type="match status" value="1"/>
</dbReference>
<keyword evidence="5 9" id="KW-0456">Lyase</keyword>
<organism evidence="12">
    <name type="scientific">Micromonas pusilla (strain CCMP1545)</name>
    <name type="common">Picoplanktonic green alga</name>
    <dbReference type="NCBI Taxonomy" id="564608"/>
    <lineage>
        <taxon>Eukaryota</taxon>
        <taxon>Viridiplantae</taxon>
        <taxon>Chlorophyta</taxon>
        <taxon>Mamiellophyceae</taxon>
        <taxon>Mamiellales</taxon>
        <taxon>Mamiellaceae</taxon>
        <taxon>Micromonas</taxon>
    </lineage>
</organism>
<dbReference type="GO" id="GO:0008428">
    <property type="term" value="F:ribonuclease inhibitor activity"/>
    <property type="evidence" value="ECO:0007669"/>
    <property type="project" value="InterPro"/>
</dbReference>
<name>C1N3D9_MICPC</name>
<reference evidence="11 12" key="1">
    <citation type="journal article" date="2009" name="Science">
        <title>Green evolution and dynamic adaptations revealed by genomes of the marine picoeukaryotes Micromonas.</title>
        <authorList>
            <person name="Worden A.Z."/>
            <person name="Lee J.H."/>
            <person name="Mock T."/>
            <person name="Rouze P."/>
            <person name="Simmons M.P."/>
            <person name="Aerts A.L."/>
            <person name="Allen A.E."/>
            <person name="Cuvelier M.L."/>
            <person name="Derelle E."/>
            <person name="Everett M.V."/>
            <person name="Foulon E."/>
            <person name="Grimwood J."/>
            <person name="Gundlach H."/>
            <person name="Henrissat B."/>
            <person name="Napoli C."/>
            <person name="McDonald S.M."/>
            <person name="Parker M.S."/>
            <person name="Rombauts S."/>
            <person name="Salamov A."/>
            <person name="Von Dassow P."/>
            <person name="Badger J.H."/>
            <person name="Coutinho P.M."/>
            <person name="Demir E."/>
            <person name="Dubchak I."/>
            <person name="Gentemann C."/>
            <person name="Eikrem W."/>
            <person name="Gready J.E."/>
            <person name="John U."/>
            <person name="Lanier W."/>
            <person name="Lindquist E.A."/>
            <person name="Lucas S."/>
            <person name="Mayer K.F."/>
            <person name="Moreau H."/>
            <person name="Not F."/>
            <person name="Otillar R."/>
            <person name="Panaud O."/>
            <person name="Pangilinan J."/>
            <person name="Paulsen I."/>
            <person name="Piegu B."/>
            <person name="Poliakov A."/>
            <person name="Robbens S."/>
            <person name="Schmutz J."/>
            <person name="Toulza E."/>
            <person name="Wyss T."/>
            <person name="Zelensky A."/>
            <person name="Zhou K."/>
            <person name="Armbrust E.V."/>
            <person name="Bhattacharya D."/>
            <person name="Goodenough U.W."/>
            <person name="Van de Peer Y."/>
            <person name="Grigoriev I.V."/>
        </authorList>
    </citation>
    <scope>NUCLEOTIDE SEQUENCE [LARGE SCALE GENOMIC DNA]</scope>
    <source>
        <strain evidence="11 12">CCMP1545</strain>
    </source>
</reference>
<evidence type="ECO:0000256" key="4">
    <source>
        <dbReference type="ARBA" id="ARBA00022723"/>
    </source>
</evidence>
<keyword evidence="11" id="KW-0489">Methyltransferase</keyword>
<dbReference type="KEGG" id="mpp:MICPUCDRAFT_68621"/>
<dbReference type="PANTHER" id="PTHR33254">
    <property type="entry name" value="4-HYDROXY-4-METHYL-2-OXOGLUTARATE ALDOLASE 3-RELATED"/>
    <property type="match status" value="1"/>
</dbReference>
<evidence type="ECO:0000256" key="9">
    <source>
        <dbReference type="RuleBase" id="RU004338"/>
    </source>
</evidence>
<feature type="binding site" evidence="8">
    <location>
        <position position="182"/>
    </location>
    <ligand>
        <name>substrate</name>
    </ligand>
</feature>
<comment type="function">
    <text evidence="6 9">Catalyzes the aldol cleavage of 4-hydroxy-4-methyl-2-oxoglutarate (HMG) into 2 molecules of pyruvate. Also contains a secondary oxaloacetate (OAA) decarboxylase activity due to the common pyruvate enolate transition state formed following C-C bond cleavage in the retro-aldol and decarboxylation reactions.</text>
</comment>
<dbReference type="InterPro" id="IPR005493">
    <property type="entry name" value="RraA/RraA-like"/>
</dbReference>
<dbReference type="InterPro" id="IPR036704">
    <property type="entry name" value="RraA/RraA-like_sf"/>
</dbReference>
<dbReference type="GeneID" id="9687802"/>
<feature type="region of interest" description="Disordered" evidence="10">
    <location>
        <begin position="29"/>
        <end position="55"/>
    </location>
</feature>
<comment type="cofactor">
    <cofactor evidence="9">
        <name>a divalent metal cation</name>
        <dbReference type="ChEBI" id="CHEBI:60240"/>
    </cofactor>
</comment>
<sequence length="245" mass="25323">MSARTKLLALARASARAPSFLAASSAALPSTSTSSSSCGRGVAPSPRPPPFGGAHSRVVVRCGHGADPTFGYDPSRAGTSEYVDKHFGPEPMDVIATRKLRVMTAGYFKDFGGLKKFAGRASTIRCHENNPLVRAALNEPGDGRVLVVDGGGSTRCALMGDNLAALAAKNGWSGVVVNGCVRDVDDVGRCRVGVKAIAAHPVPSSKRDPGLRDVDVSFAGVTVSPGDWIYADSDGVVVSGEELTL</sequence>
<evidence type="ECO:0000256" key="1">
    <source>
        <dbReference type="ARBA" id="ARBA00001342"/>
    </source>
</evidence>
<evidence type="ECO:0000256" key="2">
    <source>
        <dbReference type="ARBA" id="ARBA00008621"/>
    </source>
</evidence>
<dbReference type="Pfam" id="PF03737">
    <property type="entry name" value="RraA-like"/>
    <property type="match status" value="1"/>
</dbReference>
<keyword evidence="11" id="KW-0808">Transferase</keyword>